<dbReference type="OrthoDB" id="421002at2759"/>
<evidence type="ECO:0000313" key="1">
    <source>
        <dbReference type="EMBL" id="GFS39289.1"/>
    </source>
</evidence>
<dbReference type="AlphaFoldDB" id="A0A8X6M9J3"/>
<reference evidence="1" key="1">
    <citation type="submission" date="2020-08" db="EMBL/GenBank/DDBJ databases">
        <title>Multicomponent nature underlies the extraordinary mechanical properties of spider dragline silk.</title>
        <authorList>
            <person name="Kono N."/>
            <person name="Nakamura H."/>
            <person name="Mori M."/>
            <person name="Yoshida Y."/>
            <person name="Ohtoshi R."/>
            <person name="Malay A.D."/>
            <person name="Moran D.A.P."/>
            <person name="Tomita M."/>
            <person name="Numata K."/>
            <person name="Arakawa K."/>
        </authorList>
    </citation>
    <scope>NUCLEOTIDE SEQUENCE</scope>
</reference>
<comment type="caution">
    <text evidence="1">The sequence shown here is derived from an EMBL/GenBank/DDBJ whole genome shotgun (WGS) entry which is preliminary data.</text>
</comment>
<dbReference type="Proteomes" id="UP000886998">
    <property type="component" value="Unassembled WGS sequence"/>
</dbReference>
<name>A0A8X6M9J3_9ARAC</name>
<sequence>MEESEAKETLCSQNPFHSIDPALPLPKASYDSISHLESILLDQSQPLYRRYQAMFSLRNMNSKRIGNKPYERTLLVEGMAKHEIAYMY</sequence>
<dbReference type="EMBL" id="BMAV01025187">
    <property type="protein sequence ID" value="GFS39289.1"/>
    <property type="molecule type" value="Genomic_DNA"/>
</dbReference>
<protein>
    <submittedName>
        <fullName evidence="1">Deoxyhypusine hydroxylase</fullName>
    </submittedName>
</protein>
<organism evidence="1 2">
    <name type="scientific">Trichonephila inaurata madagascariensis</name>
    <dbReference type="NCBI Taxonomy" id="2747483"/>
    <lineage>
        <taxon>Eukaryota</taxon>
        <taxon>Metazoa</taxon>
        <taxon>Ecdysozoa</taxon>
        <taxon>Arthropoda</taxon>
        <taxon>Chelicerata</taxon>
        <taxon>Arachnida</taxon>
        <taxon>Araneae</taxon>
        <taxon>Araneomorphae</taxon>
        <taxon>Entelegynae</taxon>
        <taxon>Araneoidea</taxon>
        <taxon>Nephilidae</taxon>
        <taxon>Trichonephila</taxon>
        <taxon>Trichonephila inaurata</taxon>
    </lineage>
</organism>
<proteinExistence type="predicted"/>
<evidence type="ECO:0000313" key="2">
    <source>
        <dbReference type="Proteomes" id="UP000886998"/>
    </source>
</evidence>
<accession>A0A8X6M9J3</accession>
<gene>
    <name evidence="1" type="primary">NCL1_45317</name>
    <name evidence="1" type="ORF">TNIN_379291</name>
</gene>
<keyword evidence="2" id="KW-1185">Reference proteome</keyword>